<proteinExistence type="predicted"/>
<feature type="region of interest" description="Disordered" evidence="2">
    <location>
        <begin position="1001"/>
        <end position="1038"/>
    </location>
</feature>
<feature type="region of interest" description="Disordered" evidence="2">
    <location>
        <begin position="479"/>
        <end position="530"/>
    </location>
</feature>
<feature type="region of interest" description="Disordered" evidence="2">
    <location>
        <begin position="1059"/>
        <end position="1085"/>
    </location>
</feature>
<feature type="region of interest" description="Disordered" evidence="2">
    <location>
        <begin position="655"/>
        <end position="675"/>
    </location>
</feature>
<feature type="compositionally biased region" description="Acidic residues" evidence="2">
    <location>
        <begin position="15"/>
        <end position="25"/>
    </location>
</feature>
<organism evidence="4">
    <name type="scientific">Schizaphis graminum</name>
    <name type="common">Green bug aphid</name>
    <dbReference type="NCBI Taxonomy" id="13262"/>
    <lineage>
        <taxon>Eukaryota</taxon>
        <taxon>Metazoa</taxon>
        <taxon>Ecdysozoa</taxon>
        <taxon>Arthropoda</taxon>
        <taxon>Hexapoda</taxon>
        <taxon>Insecta</taxon>
        <taxon>Pterygota</taxon>
        <taxon>Neoptera</taxon>
        <taxon>Paraneoptera</taxon>
        <taxon>Hemiptera</taxon>
        <taxon>Sternorrhyncha</taxon>
        <taxon>Aphidomorpha</taxon>
        <taxon>Aphidoidea</taxon>
        <taxon>Aphididae</taxon>
        <taxon>Aphidini</taxon>
        <taxon>Schizaphis</taxon>
    </lineage>
</organism>
<evidence type="ECO:0000259" key="3">
    <source>
        <dbReference type="PROSITE" id="PS50157"/>
    </source>
</evidence>
<keyword evidence="1" id="KW-0479">Metal-binding</keyword>
<dbReference type="InterPro" id="IPR013087">
    <property type="entry name" value="Znf_C2H2_type"/>
</dbReference>
<accession>A0A2S2NBB1</accession>
<feature type="compositionally biased region" description="Basic and acidic residues" evidence="2">
    <location>
        <begin position="655"/>
        <end position="669"/>
    </location>
</feature>
<dbReference type="PROSITE" id="PS50157">
    <property type="entry name" value="ZINC_FINGER_C2H2_2"/>
    <property type="match status" value="2"/>
</dbReference>
<feature type="compositionally biased region" description="Low complexity" evidence="2">
    <location>
        <begin position="136"/>
        <end position="151"/>
    </location>
</feature>
<name>A0A2S2NBB1_SCHGA</name>
<dbReference type="SUPFAM" id="SSF57667">
    <property type="entry name" value="beta-beta-alpha zinc fingers"/>
    <property type="match status" value="1"/>
</dbReference>
<feature type="region of interest" description="Disordered" evidence="2">
    <location>
        <begin position="135"/>
        <end position="178"/>
    </location>
</feature>
<keyword evidence="1" id="KW-0862">Zinc</keyword>
<dbReference type="GO" id="GO:0008270">
    <property type="term" value="F:zinc ion binding"/>
    <property type="evidence" value="ECO:0007669"/>
    <property type="project" value="UniProtKB-KW"/>
</dbReference>
<keyword evidence="1" id="KW-0863">Zinc-finger</keyword>
<dbReference type="SMART" id="SM00355">
    <property type="entry name" value="ZnF_C2H2"/>
    <property type="match status" value="4"/>
</dbReference>
<feature type="compositionally biased region" description="Acidic residues" evidence="2">
    <location>
        <begin position="1026"/>
        <end position="1037"/>
    </location>
</feature>
<feature type="compositionally biased region" description="Low complexity" evidence="2">
    <location>
        <begin position="845"/>
        <end position="861"/>
    </location>
</feature>
<feature type="domain" description="C2H2-type" evidence="3">
    <location>
        <begin position="1531"/>
        <end position="1558"/>
    </location>
</feature>
<dbReference type="InterPro" id="IPR036236">
    <property type="entry name" value="Znf_C2H2_sf"/>
</dbReference>
<gene>
    <name evidence="4" type="ORF">g.74793</name>
</gene>
<evidence type="ECO:0000256" key="2">
    <source>
        <dbReference type="SAM" id="MobiDB-lite"/>
    </source>
</evidence>
<feature type="domain" description="C2H2-type" evidence="3">
    <location>
        <begin position="1559"/>
        <end position="1586"/>
    </location>
</feature>
<feature type="compositionally biased region" description="Polar residues" evidence="2">
    <location>
        <begin position="486"/>
        <end position="508"/>
    </location>
</feature>
<sequence length="1704" mass="194755">MESADKPPTRVADQPSEDDGPDPEELVEDQRYFDKLLVHLQSFLPFLTKVIDSRELLEIQPDHVSKLQCLYELVEGKRLSPDRLKTCRKVFYDLYDSYSSPLNYYLPQDFKTSWIKETKLNDNEQKISSKVDCTFNKSNQNQNSKSELSNSISVPSTSHDKMVINQPDSLDDLTPNNENTIDKNLENIKISDSSSSKNLLNDSMSKKNDLPEFSDSRLRLNKIIGFAANASIEKLNKSDASIPHTELTTQIFNEIIEQNNGPVLYKDMLKGINIDDIDVNYVKDVIEGIKKASCVGPVQPPPLPPSDLMDLGASRVNLISSTESNSNAIVTHDNILLSKSTTTSRAQTNTDIHKLHKTDTSNDIRQKFISALKPGTLIDLENSKVSRTSLHIESLRPVIKANEKSNDFITTVADVSVPRDPRIRNKSLLNSENSVSQINTHPSLTSNTQNTFSTNIPTLFASNIDNSNTTLYETRAQEMSGYNDPSLPNHSNIKLSNQPFFSEHNGGNSIHFKNRPQNQNRRNDHQKNDFNQFSSSTQMHVITPSHNEPMVKYCEPVPYKSHTNDIVSKRDPRSLKNNSVINRVQFRNYKEYREAKYGKEQKSIEKNKQMNHVYEKIEKNNIINSSYNTFGIVNETANIKSFKIPKIKHNEDLIDNSTIKRDSKPKTSESNKNNADVLKAENNSKIVKKNDIIIKQHIEDDQKIEIKKSNDPKKTDKINIGLTDKNIEIEITENSNVDEDLKMKIMVNNNSEKKEKCPETNLEKITVNLPSEINKDELDSKSEQNNILIEPIKHKKPKKPKKYSKEKEFEKIVKEAVESSYDNECGPRTRTRCSLLKKDETLKTSKVNSSKSELKKNSPSKNNKKLESGECSKNLDNVSIPNMKDDIKPIEIGHNIISSTSKEQSEVVNSTTIEILSRSQEENLVSSNEINSTADNPKIDEKVLIDILKNPKFMTVISIFQDENKMEKLNKLLESSDVNSSNDQLKNKDILAEEQLNIDKQKKLKRKMKKEKKKRKKMKKNLSEESSNEESINDISDDNNLNQAENVVITKKKNDTLNELNKGNINSGNVNDHSSDQHKLKSVKRKKSKETYGNFEILKDKCKPELKDLKIVLAKFDKNIKRSENCNLGISSTNNDILTNNKPINTEKAQEIKPKKPFLGPLSVKLARQKMEIEQYNSKSKQYVKNKLKFETKSGGKGLKSTNFYDRNTKFISKTLTSLMIEQPIVVLSPLPDLKPFEEIISNKSAVQNQNTSTVIEPNVNVNKPEFKKARLSELDKLHADISEMFDCEAVLNASNIRQCRTNKQIDYVNTNIVLSKKKKSSNNERVDSNDDQIESICGVKKPKATKKKVKKSTLKLNKKKKYSKQSMANKTLSPVIVKTAVLNKMSNKQPNKLKKKKGGNKKFKKSSCNQLNNSINNVILNDESQLNDVSNNVISTEIMPKVLSENDFKDKSYFQTSDNILECKFCNYKDKGLNIVRHYKNQHCREEVLPSRLSKNCIESLIHQSIKENFGYQNSQDSKTFCLGSVNDNYTCVFCQVIFHDYFKFHDHITSHTGEYRFKCKMCDHIYPNKDELDTHILEHTDYDRTNGISHLVYPNPIWSKVVFGYLCSFCYYVQLDYNNITKHMASRHFYEDKKLNSHWTVIRISMSMPDENYIDPSISFDTLEGCLPPIEADQVISKNNEDQNQSLTVRDLIIQSKKANTI</sequence>
<dbReference type="Gene3D" id="3.30.160.60">
    <property type="entry name" value="Classic Zinc Finger"/>
    <property type="match status" value="1"/>
</dbReference>
<dbReference type="PROSITE" id="PS00028">
    <property type="entry name" value="ZINC_FINGER_C2H2_1"/>
    <property type="match status" value="2"/>
</dbReference>
<protein>
    <recommendedName>
        <fullName evidence="3">C2H2-type domain-containing protein</fullName>
    </recommendedName>
</protein>
<evidence type="ECO:0000256" key="1">
    <source>
        <dbReference type="PROSITE-ProRule" id="PRU00042"/>
    </source>
</evidence>
<feature type="compositionally biased region" description="Basic residues" evidence="2">
    <location>
        <begin position="1002"/>
        <end position="1020"/>
    </location>
</feature>
<dbReference type="EMBL" id="GGMR01001769">
    <property type="protein sequence ID" value="MBY14388.1"/>
    <property type="molecule type" value="Transcribed_RNA"/>
</dbReference>
<feature type="region of interest" description="Disordered" evidence="2">
    <location>
        <begin position="1"/>
        <end position="25"/>
    </location>
</feature>
<reference evidence="4" key="1">
    <citation type="submission" date="2018-04" db="EMBL/GenBank/DDBJ databases">
        <title>Transcriptome of Schizaphis graminum biotype I.</title>
        <authorList>
            <person name="Scully E.D."/>
            <person name="Geib S.M."/>
            <person name="Palmer N.A."/>
            <person name="Koch K."/>
            <person name="Bradshaw J."/>
            <person name="Heng-Moss T."/>
            <person name="Sarath G."/>
        </authorList>
    </citation>
    <scope>NUCLEOTIDE SEQUENCE</scope>
</reference>
<feature type="compositionally biased region" description="Polar residues" evidence="2">
    <location>
        <begin position="1059"/>
        <end position="1072"/>
    </location>
</feature>
<feature type="region of interest" description="Disordered" evidence="2">
    <location>
        <begin position="844"/>
        <end position="874"/>
    </location>
</feature>
<evidence type="ECO:0000313" key="4">
    <source>
        <dbReference type="EMBL" id="MBY14388.1"/>
    </source>
</evidence>